<dbReference type="Gene3D" id="3.40.50.12500">
    <property type="match status" value="1"/>
</dbReference>
<dbReference type="Pfam" id="PF01177">
    <property type="entry name" value="Asp_Glu_race"/>
    <property type="match status" value="1"/>
</dbReference>
<dbReference type="Proteomes" id="UP001055167">
    <property type="component" value="Unassembled WGS sequence"/>
</dbReference>
<accession>A0ABQ4RB86</accession>
<dbReference type="InterPro" id="IPR053714">
    <property type="entry name" value="Iso_Racemase_Enz_sf"/>
</dbReference>
<organism evidence="2 3">
    <name type="scientific">Methylobacterium crusticola</name>
    <dbReference type="NCBI Taxonomy" id="1697972"/>
    <lineage>
        <taxon>Bacteria</taxon>
        <taxon>Pseudomonadati</taxon>
        <taxon>Pseudomonadota</taxon>
        <taxon>Alphaproteobacteria</taxon>
        <taxon>Hyphomicrobiales</taxon>
        <taxon>Methylobacteriaceae</taxon>
        <taxon>Methylobacterium</taxon>
    </lineage>
</organism>
<dbReference type="EMBL" id="BPQH01000044">
    <property type="protein sequence ID" value="GJD53977.1"/>
    <property type="molecule type" value="Genomic_DNA"/>
</dbReference>
<evidence type="ECO:0008006" key="4">
    <source>
        <dbReference type="Google" id="ProtNLM"/>
    </source>
</evidence>
<evidence type="ECO:0000256" key="1">
    <source>
        <dbReference type="ARBA" id="ARBA00038414"/>
    </source>
</evidence>
<gene>
    <name evidence="2" type="ORF">OPKNFCMD_6757</name>
</gene>
<proteinExistence type="inferred from homology"/>
<comment type="caution">
    <text evidence="2">The sequence shown here is derived from an EMBL/GenBank/DDBJ whole genome shotgun (WGS) entry which is preliminary data.</text>
</comment>
<protein>
    <recommendedName>
        <fullName evidence="4">Arylsulfatase</fullName>
    </recommendedName>
</protein>
<reference evidence="2" key="1">
    <citation type="journal article" date="2021" name="Front. Microbiol.">
        <title>Comprehensive Comparative Genomics and Phenotyping of Methylobacterium Species.</title>
        <authorList>
            <person name="Alessa O."/>
            <person name="Ogura Y."/>
            <person name="Fujitani Y."/>
            <person name="Takami H."/>
            <person name="Hayashi T."/>
            <person name="Sahin N."/>
            <person name="Tani A."/>
        </authorList>
    </citation>
    <scope>NUCLEOTIDE SEQUENCE</scope>
    <source>
        <strain evidence="2">KCTC 52305</strain>
    </source>
</reference>
<reference evidence="2" key="2">
    <citation type="submission" date="2021-08" db="EMBL/GenBank/DDBJ databases">
        <authorList>
            <person name="Tani A."/>
            <person name="Ola A."/>
            <person name="Ogura Y."/>
            <person name="Katsura K."/>
            <person name="Hayashi T."/>
        </authorList>
    </citation>
    <scope>NUCLEOTIDE SEQUENCE</scope>
    <source>
        <strain evidence="2">KCTC 52305</strain>
    </source>
</reference>
<dbReference type="RefSeq" id="WP_128564356.1">
    <property type="nucleotide sequence ID" value="NZ_BPQH01000044.1"/>
</dbReference>
<sequence length="192" mass="20207">MASPRIVLLHATSVAMDPTRIAFAVAWPEAETVSLLDDGLTIDRAREDDLSERTIERFVALCRYAHRSGADGVLAPCSAFGPAIERAAAEFPVPVLKPNEAMFEAAFAAGRSIGMVATFAPAASIMAAEFVEEAARLNAPAQLSTIVILEAMAALRSGDVATHDRLIAERASNLAALEQHPITLRSAAAPGS</sequence>
<evidence type="ECO:0000313" key="2">
    <source>
        <dbReference type="EMBL" id="GJD53977.1"/>
    </source>
</evidence>
<keyword evidence="3" id="KW-1185">Reference proteome</keyword>
<name>A0ABQ4RB86_9HYPH</name>
<comment type="similarity">
    <text evidence="1">Belongs to the HyuE racemase family.</text>
</comment>
<dbReference type="InterPro" id="IPR015942">
    <property type="entry name" value="Asp/Glu/hydantoin_racemase"/>
</dbReference>
<evidence type="ECO:0000313" key="3">
    <source>
        <dbReference type="Proteomes" id="UP001055167"/>
    </source>
</evidence>